<comment type="caution">
    <text evidence="1">The sequence shown here is derived from an EMBL/GenBank/DDBJ whole genome shotgun (WGS) entry which is preliminary data.</text>
</comment>
<name>A0A2P5F3F2_TREOI</name>
<gene>
    <name evidence="1" type="ORF">TorRG33x02_118320</name>
</gene>
<accession>A0A2P5F3F2</accession>
<dbReference type="OrthoDB" id="1929473at2759"/>
<sequence length="116" mass="13450">MGGRKLFFGEKLTLIQSVLSSIPIYYLSLFKAPCRVIETIEKLMHDFLWEGEDLLGGEHLVAWDLVCRPKLQGGLGIGNVLARNKALPMKWLWRFPKKRYALWYKVIKNKYGLNPN</sequence>
<dbReference type="PANTHER" id="PTHR33116:SF78">
    <property type="entry name" value="OS12G0587133 PROTEIN"/>
    <property type="match status" value="1"/>
</dbReference>
<dbReference type="AlphaFoldDB" id="A0A2P5F3F2"/>
<protein>
    <submittedName>
        <fullName evidence="1">Uncharacterized protein</fullName>
    </submittedName>
</protein>
<evidence type="ECO:0000313" key="1">
    <source>
        <dbReference type="EMBL" id="PON92327.1"/>
    </source>
</evidence>
<reference evidence="2" key="1">
    <citation type="submission" date="2016-06" db="EMBL/GenBank/DDBJ databases">
        <title>Parallel loss of symbiosis genes in relatives of nitrogen-fixing non-legume Parasponia.</title>
        <authorList>
            <person name="Van Velzen R."/>
            <person name="Holmer R."/>
            <person name="Bu F."/>
            <person name="Rutten L."/>
            <person name="Van Zeijl A."/>
            <person name="Liu W."/>
            <person name="Santuari L."/>
            <person name="Cao Q."/>
            <person name="Sharma T."/>
            <person name="Shen D."/>
            <person name="Roswanjaya Y."/>
            <person name="Wardhani T."/>
            <person name="Kalhor M.S."/>
            <person name="Jansen J."/>
            <person name="Van den Hoogen J."/>
            <person name="Gungor B."/>
            <person name="Hartog M."/>
            <person name="Hontelez J."/>
            <person name="Verver J."/>
            <person name="Yang W.-C."/>
            <person name="Schijlen E."/>
            <person name="Repin R."/>
            <person name="Schilthuizen M."/>
            <person name="Schranz E."/>
            <person name="Heidstra R."/>
            <person name="Miyata K."/>
            <person name="Fedorova E."/>
            <person name="Kohlen W."/>
            <person name="Bisseling T."/>
            <person name="Smit S."/>
            <person name="Geurts R."/>
        </authorList>
    </citation>
    <scope>NUCLEOTIDE SEQUENCE [LARGE SCALE GENOMIC DNA]</scope>
    <source>
        <strain evidence="2">cv. RG33-2</strain>
    </source>
</reference>
<dbReference type="PANTHER" id="PTHR33116">
    <property type="entry name" value="REVERSE TRANSCRIPTASE ZINC-BINDING DOMAIN-CONTAINING PROTEIN-RELATED-RELATED"/>
    <property type="match status" value="1"/>
</dbReference>
<dbReference type="EMBL" id="JXTC01000066">
    <property type="protein sequence ID" value="PON92327.1"/>
    <property type="molecule type" value="Genomic_DNA"/>
</dbReference>
<keyword evidence="2" id="KW-1185">Reference proteome</keyword>
<evidence type="ECO:0000313" key="2">
    <source>
        <dbReference type="Proteomes" id="UP000237000"/>
    </source>
</evidence>
<dbReference type="InParanoid" id="A0A2P5F3F2"/>
<organism evidence="1 2">
    <name type="scientific">Trema orientale</name>
    <name type="common">Charcoal tree</name>
    <name type="synonym">Celtis orientalis</name>
    <dbReference type="NCBI Taxonomy" id="63057"/>
    <lineage>
        <taxon>Eukaryota</taxon>
        <taxon>Viridiplantae</taxon>
        <taxon>Streptophyta</taxon>
        <taxon>Embryophyta</taxon>
        <taxon>Tracheophyta</taxon>
        <taxon>Spermatophyta</taxon>
        <taxon>Magnoliopsida</taxon>
        <taxon>eudicotyledons</taxon>
        <taxon>Gunneridae</taxon>
        <taxon>Pentapetalae</taxon>
        <taxon>rosids</taxon>
        <taxon>fabids</taxon>
        <taxon>Rosales</taxon>
        <taxon>Cannabaceae</taxon>
        <taxon>Trema</taxon>
    </lineage>
</organism>
<proteinExistence type="predicted"/>
<dbReference type="Proteomes" id="UP000237000">
    <property type="component" value="Unassembled WGS sequence"/>
</dbReference>